<sequence length="41" mass="4645">MVKKYSAILLFFINSSDSSSQIEYSATIQPIFNNHCCMPES</sequence>
<name>A0A382JWM5_9ZZZZ</name>
<reference evidence="1" key="1">
    <citation type="submission" date="2018-05" db="EMBL/GenBank/DDBJ databases">
        <authorList>
            <person name="Lanie J.A."/>
            <person name="Ng W.-L."/>
            <person name="Kazmierczak K.M."/>
            <person name="Andrzejewski T.M."/>
            <person name="Davidsen T.M."/>
            <person name="Wayne K.J."/>
            <person name="Tettelin H."/>
            <person name="Glass J.I."/>
            <person name="Rusch D."/>
            <person name="Podicherti R."/>
            <person name="Tsui H.-C.T."/>
            <person name="Winkler M.E."/>
        </authorList>
    </citation>
    <scope>NUCLEOTIDE SEQUENCE</scope>
</reference>
<accession>A0A382JWM5</accession>
<dbReference type="EMBL" id="UINC01076446">
    <property type="protein sequence ID" value="SVC15623.1"/>
    <property type="molecule type" value="Genomic_DNA"/>
</dbReference>
<evidence type="ECO:0000313" key="1">
    <source>
        <dbReference type="EMBL" id="SVC15623.1"/>
    </source>
</evidence>
<gene>
    <name evidence="1" type="ORF">METZ01_LOCUS268477</name>
</gene>
<dbReference type="AlphaFoldDB" id="A0A382JWM5"/>
<organism evidence="1">
    <name type="scientific">marine metagenome</name>
    <dbReference type="NCBI Taxonomy" id="408172"/>
    <lineage>
        <taxon>unclassified sequences</taxon>
        <taxon>metagenomes</taxon>
        <taxon>ecological metagenomes</taxon>
    </lineage>
</organism>
<protein>
    <submittedName>
        <fullName evidence="1">Uncharacterized protein</fullName>
    </submittedName>
</protein>
<proteinExistence type="predicted"/>